<dbReference type="InterPro" id="IPR000673">
    <property type="entry name" value="Sig_transdc_resp-reg_Me-estase"/>
</dbReference>
<evidence type="ECO:0000256" key="3">
    <source>
        <dbReference type="ARBA" id="ARBA00022801"/>
    </source>
</evidence>
<keyword evidence="2 5" id="KW-0597">Phosphoprotein</keyword>
<sequence>MSVAFAGNSTMSPSREAGPLRVMIVDDSVVIRGLISRWIGAEHDMEVAASLRTGLEAVNQIDRINPDVAVLDIEMPELDGISALPQLLAKKRDLVIIMASTLTRRNAEISFKALSLGAADYIPKPETTREASAADIFHHDLIEKIRHLGARLRRRPAVASPPLAPASPAAPAARAPAVARPAAAAPAMPALSSGSLSLRPFSTQAPKVLLIGSSTGGPQALMALVTELGPVIDRFPVLITQHMPPTFTTILAEHLARSSRRTAAEAVDGEPVKPGRIYLAPGGKHMRVARSGADAVIALDDGPAVNFCKPAVDPLFTSAIDIWHGNILSVILTGMGSDGMRGGKDIVAAGGSVIAQDEASSVVWGMPGAAANAGICAAVLPLNQIGAKVNRLFAGDRS</sequence>
<dbReference type="PANTHER" id="PTHR42872">
    <property type="entry name" value="PROTEIN-GLUTAMATE METHYLESTERASE/PROTEIN-GLUTAMINE GLUTAMINASE"/>
    <property type="match status" value="1"/>
</dbReference>
<comment type="PTM">
    <text evidence="5">Phosphorylated by CheA. Phosphorylation of the N-terminal regulatory domain activates the methylesterase activity.</text>
</comment>
<keyword evidence="11" id="KW-1185">Reference proteome</keyword>
<gene>
    <name evidence="5" type="primary">cheB</name>
    <name evidence="10" type="ORF">HA482_32680</name>
</gene>
<comment type="catalytic activity">
    <reaction evidence="5">
        <text>L-glutaminyl-[protein] + H2O = L-glutamyl-[protein] + NH4(+)</text>
        <dbReference type="Rhea" id="RHEA:16441"/>
        <dbReference type="Rhea" id="RHEA-COMP:10207"/>
        <dbReference type="Rhea" id="RHEA-COMP:10208"/>
        <dbReference type="ChEBI" id="CHEBI:15377"/>
        <dbReference type="ChEBI" id="CHEBI:28938"/>
        <dbReference type="ChEBI" id="CHEBI:29973"/>
        <dbReference type="ChEBI" id="CHEBI:30011"/>
        <dbReference type="EC" id="3.5.1.44"/>
    </reaction>
</comment>
<feature type="domain" description="CheB-type methylesterase" evidence="9">
    <location>
        <begin position="200"/>
        <end position="389"/>
    </location>
</feature>
<dbReference type="SUPFAM" id="SSF52172">
    <property type="entry name" value="CheY-like"/>
    <property type="match status" value="1"/>
</dbReference>
<keyword evidence="5" id="KW-0963">Cytoplasm</keyword>
<dbReference type="InterPro" id="IPR001789">
    <property type="entry name" value="Sig_transdc_resp-reg_receiver"/>
</dbReference>
<comment type="caution">
    <text evidence="10">The sequence shown here is derived from an EMBL/GenBank/DDBJ whole genome shotgun (WGS) entry which is preliminary data.</text>
</comment>
<dbReference type="Gene3D" id="3.40.50.2300">
    <property type="match status" value="1"/>
</dbReference>
<keyword evidence="3 5" id="KW-0378">Hydrolase</keyword>
<dbReference type="Pfam" id="PF01339">
    <property type="entry name" value="CheB_methylest"/>
    <property type="match status" value="1"/>
</dbReference>
<evidence type="ECO:0000256" key="2">
    <source>
        <dbReference type="ARBA" id="ARBA00022553"/>
    </source>
</evidence>
<evidence type="ECO:0000259" key="9">
    <source>
        <dbReference type="PROSITE" id="PS50122"/>
    </source>
</evidence>
<dbReference type="CDD" id="cd16432">
    <property type="entry name" value="CheB_Rec"/>
    <property type="match status" value="1"/>
</dbReference>
<dbReference type="HAMAP" id="MF_00099">
    <property type="entry name" value="CheB_chemtxs"/>
    <property type="match status" value="1"/>
</dbReference>
<accession>A0ABR7UGE0</accession>
<feature type="active site" evidence="5 6">
    <location>
        <position position="242"/>
    </location>
</feature>
<dbReference type="SMART" id="SM00448">
    <property type="entry name" value="REC"/>
    <property type="match status" value="1"/>
</dbReference>
<feature type="active site" evidence="5 6">
    <location>
        <position position="338"/>
    </location>
</feature>
<evidence type="ECO:0000313" key="11">
    <source>
        <dbReference type="Proteomes" id="UP000639516"/>
    </source>
</evidence>
<dbReference type="InterPro" id="IPR008248">
    <property type="entry name" value="CheB-like"/>
</dbReference>
<dbReference type="SUPFAM" id="SSF52738">
    <property type="entry name" value="Methylesterase CheB, C-terminal domain"/>
    <property type="match status" value="1"/>
</dbReference>
<comment type="function">
    <text evidence="5">Involved in chemotaxis. Part of a chemotaxis signal transduction system that modulates chemotaxis in response to various stimuli. Catalyzes the demethylation of specific methylglutamate residues introduced into the chemoreceptors (methyl-accepting chemotaxis proteins or MCP) by CheR. Also mediates the irreversible deamidation of specific glutamine residues to glutamic acid.</text>
</comment>
<dbReference type="PIRSF" id="PIRSF000876">
    <property type="entry name" value="RR_chemtxs_CheB"/>
    <property type="match status" value="1"/>
</dbReference>
<dbReference type="Proteomes" id="UP000639516">
    <property type="component" value="Unassembled WGS sequence"/>
</dbReference>
<organism evidence="10 11">
    <name type="scientific">Bradyrhizobium campsiandrae</name>
    <dbReference type="NCBI Taxonomy" id="1729892"/>
    <lineage>
        <taxon>Bacteria</taxon>
        <taxon>Pseudomonadati</taxon>
        <taxon>Pseudomonadota</taxon>
        <taxon>Alphaproteobacteria</taxon>
        <taxon>Hyphomicrobiales</taxon>
        <taxon>Nitrobacteraceae</taxon>
        <taxon>Bradyrhizobium</taxon>
    </lineage>
</organism>
<evidence type="ECO:0000256" key="7">
    <source>
        <dbReference type="PROSITE-ProRule" id="PRU00169"/>
    </source>
</evidence>
<evidence type="ECO:0000259" key="8">
    <source>
        <dbReference type="PROSITE" id="PS50110"/>
    </source>
</evidence>
<feature type="active site" evidence="5 6">
    <location>
        <position position="214"/>
    </location>
</feature>
<proteinExistence type="inferred from homology"/>
<dbReference type="PROSITE" id="PS50110">
    <property type="entry name" value="RESPONSE_REGULATORY"/>
    <property type="match status" value="1"/>
</dbReference>
<reference evidence="10 11" key="1">
    <citation type="journal article" date="2020" name="Arch. Microbiol.">
        <title>Bradyrhizobium campsiandrae sp. nov., a nitrogen-fixing bacterial strain isolated from a native leguminous tree from the Amazon adapted to flooded conditions.</title>
        <authorList>
            <person name="Cabral Michel D."/>
            <person name="Martins da Costa E."/>
            <person name="Azarias Guimaraes A."/>
            <person name="Soares de Carvalho T."/>
            <person name="Santos de Castro Caputo P."/>
            <person name="Willems A."/>
            <person name="de Souza Moreira F.M."/>
        </authorList>
    </citation>
    <scope>NUCLEOTIDE SEQUENCE [LARGE SCALE GENOMIC DNA]</scope>
    <source>
        <strain evidence="11">INPA 384B</strain>
    </source>
</reference>
<protein>
    <recommendedName>
        <fullName evidence="5">Protein-glutamate methylesterase/protein-glutamine glutaminase</fullName>
        <ecNumber evidence="5">3.1.1.61</ecNumber>
        <ecNumber evidence="5">3.5.1.44</ecNumber>
    </recommendedName>
</protein>
<evidence type="ECO:0000256" key="4">
    <source>
        <dbReference type="ARBA" id="ARBA00048267"/>
    </source>
</evidence>
<dbReference type="Pfam" id="PF00072">
    <property type="entry name" value="Response_reg"/>
    <property type="match status" value="1"/>
</dbReference>
<comment type="catalytic activity">
    <reaction evidence="4 5">
        <text>[protein]-L-glutamate 5-O-methyl ester + H2O = L-glutamyl-[protein] + methanol + H(+)</text>
        <dbReference type="Rhea" id="RHEA:23236"/>
        <dbReference type="Rhea" id="RHEA-COMP:10208"/>
        <dbReference type="Rhea" id="RHEA-COMP:10311"/>
        <dbReference type="ChEBI" id="CHEBI:15377"/>
        <dbReference type="ChEBI" id="CHEBI:15378"/>
        <dbReference type="ChEBI" id="CHEBI:17790"/>
        <dbReference type="ChEBI" id="CHEBI:29973"/>
        <dbReference type="ChEBI" id="CHEBI:82795"/>
        <dbReference type="EC" id="3.1.1.61"/>
    </reaction>
</comment>
<comment type="subcellular location">
    <subcellularLocation>
        <location evidence="5">Cytoplasm</location>
    </subcellularLocation>
</comment>
<dbReference type="NCBIfam" id="NF001965">
    <property type="entry name" value="PRK00742.1"/>
    <property type="match status" value="1"/>
</dbReference>
<dbReference type="RefSeq" id="WP_188101256.1">
    <property type="nucleotide sequence ID" value="NZ_JAANIH010000020.1"/>
</dbReference>
<dbReference type="PANTHER" id="PTHR42872:SF3">
    <property type="entry name" value="PROTEIN-GLUTAMATE METHYLESTERASE_PROTEIN-GLUTAMINE GLUTAMINASE 1"/>
    <property type="match status" value="1"/>
</dbReference>
<evidence type="ECO:0000313" key="10">
    <source>
        <dbReference type="EMBL" id="MBC9982968.1"/>
    </source>
</evidence>
<dbReference type="Gene3D" id="3.40.50.180">
    <property type="entry name" value="Methylesterase CheB, C-terminal domain"/>
    <property type="match status" value="1"/>
</dbReference>
<dbReference type="InterPro" id="IPR035909">
    <property type="entry name" value="CheB_C"/>
</dbReference>
<comment type="similarity">
    <text evidence="5">Belongs to the CheB family.</text>
</comment>
<evidence type="ECO:0000256" key="5">
    <source>
        <dbReference type="HAMAP-Rule" id="MF_00099"/>
    </source>
</evidence>
<dbReference type="CDD" id="cd17541">
    <property type="entry name" value="REC_CheB-like"/>
    <property type="match status" value="1"/>
</dbReference>
<dbReference type="EC" id="3.1.1.61" evidence="5"/>
<evidence type="ECO:0000256" key="1">
    <source>
        <dbReference type="ARBA" id="ARBA00022500"/>
    </source>
</evidence>
<evidence type="ECO:0000256" key="6">
    <source>
        <dbReference type="PROSITE-ProRule" id="PRU00050"/>
    </source>
</evidence>
<keyword evidence="1 5" id="KW-0145">Chemotaxis</keyword>
<name>A0ABR7UGE0_9BRAD</name>
<dbReference type="EMBL" id="JAATTO010000059">
    <property type="protein sequence ID" value="MBC9982968.1"/>
    <property type="molecule type" value="Genomic_DNA"/>
</dbReference>
<feature type="modified residue" description="4-aspartylphosphate" evidence="5 7">
    <location>
        <position position="72"/>
    </location>
</feature>
<dbReference type="PROSITE" id="PS50122">
    <property type="entry name" value="CHEB"/>
    <property type="match status" value="1"/>
</dbReference>
<comment type="domain">
    <text evidence="5">Contains a C-terminal catalytic domain, and an N-terminal region which modulates catalytic activity.</text>
</comment>
<dbReference type="EC" id="3.5.1.44" evidence="5"/>
<dbReference type="InterPro" id="IPR011006">
    <property type="entry name" value="CheY-like_superfamily"/>
</dbReference>
<feature type="domain" description="Response regulatory" evidence="8">
    <location>
        <begin position="21"/>
        <end position="139"/>
    </location>
</feature>